<keyword evidence="3" id="KW-0547">Nucleotide-binding</keyword>
<sequence length="444" mass="50831">MAKIGDEILRVEHLKHYFTSGRGKKKIVVKAVDDISFSVYKGEVFSLVGESGCGKTTTGRAIIKLYNATGGNVFFHGQRIIADVREAKKMLKAGEISREDYKQVIYDKKFERVVTPEMKKEAKALTEDSPDVQERLKEFNDKIDDAKKRVGEAELELQRVTAEAQADPTNKELKEEVKKAKNNLVSTKKEVRLNEIRIKRVKHIERRRILRRNKDLMRRMQMIFQDPIASLNPRMTVKEIIAEGLRINGEKDEAEIDRRVKESLKIVGLVPEHAARYPHEFSGGQRQRIGIARALVANPSFIIADEPISALDVSIRAQVINLLNDLRENFGVTILFIAHDLSVVKYFSDRVAVMYFGKIVEIGDKDKIFDNPLHPYTLSLIDSIPHPDPLYEQARGEIKRYNPMKQHDYSVEGPTLREVEPGHVVLCNTKEFEEYQARIKANKK</sequence>
<name>A0A7L7KTN1_9MOLU</name>
<dbReference type="GO" id="GO:0005524">
    <property type="term" value="F:ATP binding"/>
    <property type="evidence" value="ECO:0007669"/>
    <property type="project" value="UniProtKB-KW"/>
</dbReference>
<dbReference type="Pfam" id="PF08352">
    <property type="entry name" value="oligo_HPY"/>
    <property type="match status" value="1"/>
</dbReference>
<evidence type="ECO:0000256" key="5">
    <source>
        <dbReference type="SAM" id="Coils"/>
    </source>
</evidence>
<dbReference type="PANTHER" id="PTHR43776">
    <property type="entry name" value="TRANSPORT ATP-BINDING PROTEIN"/>
    <property type="match status" value="1"/>
</dbReference>
<evidence type="ECO:0000256" key="3">
    <source>
        <dbReference type="ARBA" id="ARBA00022741"/>
    </source>
</evidence>
<evidence type="ECO:0000256" key="1">
    <source>
        <dbReference type="ARBA" id="ARBA00005417"/>
    </source>
</evidence>
<dbReference type="GO" id="GO:0016887">
    <property type="term" value="F:ATP hydrolysis activity"/>
    <property type="evidence" value="ECO:0007669"/>
    <property type="project" value="InterPro"/>
</dbReference>
<dbReference type="Gene3D" id="3.40.50.300">
    <property type="entry name" value="P-loop containing nucleotide triphosphate hydrolases"/>
    <property type="match status" value="1"/>
</dbReference>
<dbReference type="InterPro" id="IPR003593">
    <property type="entry name" value="AAA+_ATPase"/>
</dbReference>
<dbReference type="GO" id="GO:0055085">
    <property type="term" value="P:transmembrane transport"/>
    <property type="evidence" value="ECO:0007669"/>
    <property type="project" value="UniProtKB-ARBA"/>
</dbReference>
<proteinExistence type="inferred from homology"/>
<evidence type="ECO:0000256" key="4">
    <source>
        <dbReference type="ARBA" id="ARBA00022840"/>
    </source>
</evidence>
<dbReference type="CDD" id="cd03257">
    <property type="entry name" value="ABC_NikE_OppD_transporters"/>
    <property type="match status" value="1"/>
</dbReference>
<evidence type="ECO:0000256" key="2">
    <source>
        <dbReference type="ARBA" id="ARBA00022448"/>
    </source>
</evidence>
<evidence type="ECO:0000259" key="6">
    <source>
        <dbReference type="PROSITE" id="PS50893"/>
    </source>
</evidence>
<dbReference type="SMART" id="SM00382">
    <property type="entry name" value="AAA"/>
    <property type="match status" value="1"/>
</dbReference>
<accession>A0A7L7KTN1</accession>
<keyword evidence="5" id="KW-0175">Coiled coil</keyword>
<dbReference type="PROSITE" id="PS00211">
    <property type="entry name" value="ABC_TRANSPORTER_1"/>
    <property type="match status" value="1"/>
</dbReference>
<dbReference type="EMBL" id="CP048914">
    <property type="protein sequence ID" value="QMS85344.1"/>
    <property type="molecule type" value="Genomic_DNA"/>
</dbReference>
<dbReference type="SUPFAM" id="SSF52540">
    <property type="entry name" value="P-loop containing nucleoside triphosphate hydrolases"/>
    <property type="match status" value="2"/>
</dbReference>
<dbReference type="InterPro" id="IPR013563">
    <property type="entry name" value="Oligopep_ABC_C"/>
</dbReference>
<protein>
    <submittedName>
        <fullName evidence="7">ATP-binding cassette domain-containing protein</fullName>
    </submittedName>
</protein>
<dbReference type="InterPro" id="IPR027417">
    <property type="entry name" value="P-loop_NTPase"/>
</dbReference>
<evidence type="ECO:0000313" key="7">
    <source>
        <dbReference type="EMBL" id="QMS85344.1"/>
    </source>
</evidence>
<dbReference type="InterPro" id="IPR003439">
    <property type="entry name" value="ABC_transporter-like_ATP-bd"/>
</dbReference>
<dbReference type="AlphaFoldDB" id="A0A7L7KTN1"/>
<keyword evidence="4 7" id="KW-0067">ATP-binding</keyword>
<evidence type="ECO:0000313" key="8">
    <source>
        <dbReference type="Proteomes" id="UP000514720"/>
    </source>
</evidence>
<dbReference type="InterPro" id="IPR017871">
    <property type="entry name" value="ABC_transporter-like_CS"/>
</dbReference>
<comment type="similarity">
    <text evidence="1">Belongs to the ABC transporter superfamily.</text>
</comment>
<dbReference type="InterPro" id="IPR050319">
    <property type="entry name" value="ABC_transp_ATP-bind"/>
</dbReference>
<dbReference type="Proteomes" id="UP000514720">
    <property type="component" value="Chromosome"/>
</dbReference>
<dbReference type="GO" id="GO:0015833">
    <property type="term" value="P:peptide transport"/>
    <property type="evidence" value="ECO:0007669"/>
    <property type="project" value="InterPro"/>
</dbReference>
<dbReference type="KEGG" id="xcl:G4Z02_06120"/>
<keyword evidence="8" id="KW-1185">Reference proteome</keyword>
<dbReference type="PROSITE" id="PS50893">
    <property type="entry name" value="ABC_TRANSPORTER_2"/>
    <property type="match status" value="1"/>
</dbReference>
<gene>
    <name evidence="7" type="ORF">G4Z02_06120</name>
</gene>
<dbReference type="PANTHER" id="PTHR43776:SF7">
    <property type="entry name" value="D,D-DIPEPTIDE TRANSPORT ATP-BINDING PROTEIN DDPF-RELATED"/>
    <property type="match status" value="1"/>
</dbReference>
<feature type="domain" description="ABC transporter" evidence="6">
    <location>
        <begin position="9"/>
        <end position="381"/>
    </location>
</feature>
<reference evidence="7 8" key="1">
    <citation type="submission" date="2020-02" db="EMBL/GenBank/DDBJ databases">
        <authorList>
            <person name="Zheng R.K."/>
            <person name="Sun C.M."/>
        </authorList>
    </citation>
    <scope>NUCLEOTIDE SEQUENCE [LARGE SCALE GENOMIC DNA]</scope>
    <source>
        <strain evidence="8">zrk13</strain>
    </source>
</reference>
<feature type="coiled-coil region" evidence="5">
    <location>
        <begin position="129"/>
        <end position="190"/>
    </location>
</feature>
<keyword evidence="2" id="KW-0813">Transport</keyword>
<dbReference type="Pfam" id="PF00005">
    <property type="entry name" value="ABC_tran"/>
    <property type="match status" value="2"/>
</dbReference>
<organism evidence="7 8">
    <name type="scientific">Candidatus Xianfuyuplasma coldseepsis</name>
    <dbReference type="NCBI Taxonomy" id="2782163"/>
    <lineage>
        <taxon>Bacteria</taxon>
        <taxon>Bacillati</taxon>
        <taxon>Mycoplasmatota</taxon>
        <taxon>Mollicutes</taxon>
        <taxon>Candidatus Izemoplasmatales</taxon>
        <taxon>Candidatus Izemoplasmataceae</taxon>
        <taxon>Candidatus Xianfuyuplasma</taxon>
    </lineage>
</organism>